<proteinExistence type="predicted"/>
<accession>A0A9D1M4A5</accession>
<dbReference type="EMBL" id="DVNC01000028">
    <property type="protein sequence ID" value="HIU53306.1"/>
    <property type="molecule type" value="Genomic_DNA"/>
</dbReference>
<name>A0A9D1M4A5_9PROT</name>
<organism evidence="1 2">
    <name type="scientific">Candidatus Scatocola faecipullorum</name>
    <dbReference type="NCBI Taxonomy" id="2840917"/>
    <lineage>
        <taxon>Bacteria</taxon>
        <taxon>Pseudomonadati</taxon>
        <taxon>Pseudomonadota</taxon>
        <taxon>Alphaproteobacteria</taxon>
        <taxon>Rhodospirillales</taxon>
        <taxon>Rhodospirillaceae</taxon>
        <taxon>Rhodospirillaceae incertae sedis</taxon>
        <taxon>Candidatus Scatocola</taxon>
    </lineage>
</organism>
<evidence type="ECO:0000313" key="1">
    <source>
        <dbReference type="EMBL" id="HIU53306.1"/>
    </source>
</evidence>
<sequence length="119" mass="13777">MGTVISYPFLDSLDFAVWQDKYVTLKALKYDKIEVPKGFIFDGVTVKAPFTVIFSNKDLRKGIRASCFHDWMCKHKQDYRRSYATGVLVKLWHDNGLGAVKAGIVYICVEAYQLFKKWK</sequence>
<comment type="caution">
    <text evidence="1">The sequence shown here is derived from an EMBL/GenBank/DDBJ whole genome shotgun (WGS) entry which is preliminary data.</text>
</comment>
<evidence type="ECO:0000313" key="2">
    <source>
        <dbReference type="Proteomes" id="UP000824107"/>
    </source>
</evidence>
<protein>
    <submittedName>
        <fullName evidence="1">DUF1353 domain-containing protein</fullName>
    </submittedName>
</protein>
<dbReference type="AlphaFoldDB" id="A0A9D1M4A5"/>
<gene>
    <name evidence="1" type="ORF">IAD20_04410</name>
</gene>
<dbReference type="InterPro" id="IPR010767">
    <property type="entry name" value="Phage_CGC-2007_Cje0229"/>
</dbReference>
<reference evidence="1" key="1">
    <citation type="submission" date="2020-10" db="EMBL/GenBank/DDBJ databases">
        <authorList>
            <person name="Gilroy R."/>
        </authorList>
    </citation>
    <scope>NUCLEOTIDE SEQUENCE</scope>
    <source>
        <strain evidence="1">ChiW3-316</strain>
    </source>
</reference>
<dbReference type="Pfam" id="PF07087">
    <property type="entry name" value="DUF1353"/>
    <property type="match status" value="1"/>
</dbReference>
<dbReference type="Proteomes" id="UP000824107">
    <property type="component" value="Unassembled WGS sequence"/>
</dbReference>
<reference evidence="1" key="2">
    <citation type="journal article" date="2021" name="PeerJ">
        <title>Extensive microbial diversity within the chicken gut microbiome revealed by metagenomics and culture.</title>
        <authorList>
            <person name="Gilroy R."/>
            <person name="Ravi A."/>
            <person name="Getino M."/>
            <person name="Pursley I."/>
            <person name="Horton D.L."/>
            <person name="Alikhan N.F."/>
            <person name="Baker D."/>
            <person name="Gharbi K."/>
            <person name="Hall N."/>
            <person name="Watson M."/>
            <person name="Adriaenssens E.M."/>
            <person name="Foster-Nyarko E."/>
            <person name="Jarju S."/>
            <person name="Secka A."/>
            <person name="Antonio M."/>
            <person name="Oren A."/>
            <person name="Chaudhuri R.R."/>
            <person name="La Ragione R."/>
            <person name="Hildebrand F."/>
            <person name="Pallen M.J."/>
        </authorList>
    </citation>
    <scope>NUCLEOTIDE SEQUENCE</scope>
    <source>
        <strain evidence="1">ChiW3-316</strain>
    </source>
</reference>